<evidence type="ECO:0000313" key="5">
    <source>
        <dbReference type="Proteomes" id="UP000295023"/>
    </source>
</evidence>
<dbReference type="InterPro" id="IPR047650">
    <property type="entry name" value="Transpos_IS110"/>
</dbReference>
<keyword evidence="5" id="KW-1185">Reference proteome</keyword>
<feature type="domain" description="Transposase IS116/IS110/IS902 C-terminal" evidence="3">
    <location>
        <begin position="209"/>
        <end position="285"/>
    </location>
</feature>
<dbReference type="Pfam" id="PF01548">
    <property type="entry name" value="DEDD_Tnp_IS110"/>
    <property type="match status" value="1"/>
</dbReference>
<accession>A0A4R4DKF3</accession>
<dbReference type="EMBL" id="SKBM01000011">
    <property type="protein sequence ID" value="TCZ61099.1"/>
    <property type="molecule type" value="Genomic_DNA"/>
</dbReference>
<organism evidence="4 5">
    <name type="scientific">Roseicella aquatilis</name>
    <dbReference type="NCBI Taxonomy" id="2527868"/>
    <lineage>
        <taxon>Bacteria</taxon>
        <taxon>Pseudomonadati</taxon>
        <taxon>Pseudomonadota</taxon>
        <taxon>Alphaproteobacteria</taxon>
        <taxon>Acetobacterales</taxon>
        <taxon>Roseomonadaceae</taxon>
        <taxon>Roseicella</taxon>
    </lineage>
</organism>
<dbReference type="InterPro" id="IPR002525">
    <property type="entry name" value="Transp_IS110-like_N"/>
</dbReference>
<dbReference type="OrthoDB" id="5289737at2"/>
<name>A0A4R4DKF3_9PROT</name>
<protein>
    <submittedName>
        <fullName evidence="4">IS110 family transposase</fullName>
    </submittedName>
</protein>
<evidence type="ECO:0000313" key="4">
    <source>
        <dbReference type="EMBL" id="TCZ61099.1"/>
    </source>
</evidence>
<reference evidence="4 5" key="1">
    <citation type="submission" date="2019-03" db="EMBL/GenBank/DDBJ databases">
        <title>Paracraurococcus aquatilis NE82 genome sequence.</title>
        <authorList>
            <person name="Zhao Y."/>
            <person name="Du Z."/>
        </authorList>
    </citation>
    <scope>NUCLEOTIDE SEQUENCE [LARGE SCALE GENOMIC DNA]</scope>
    <source>
        <strain evidence="4 5">NE82</strain>
    </source>
</reference>
<evidence type="ECO:0000259" key="3">
    <source>
        <dbReference type="Pfam" id="PF02371"/>
    </source>
</evidence>
<dbReference type="PANTHER" id="PTHR33055">
    <property type="entry name" value="TRANSPOSASE FOR INSERTION SEQUENCE ELEMENT IS1111A"/>
    <property type="match status" value="1"/>
</dbReference>
<keyword evidence="1" id="KW-0175">Coiled coil</keyword>
<proteinExistence type="predicted"/>
<evidence type="ECO:0000259" key="2">
    <source>
        <dbReference type="Pfam" id="PF01548"/>
    </source>
</evidence>
<dbReference type="AlphaFoldDB" id="A0A4R4DKF3"/>
<evidence type="ECO:0000256" key="1">
    <source>
        <dbReference type="SAM" id="Coils"/>
    </source>
</evidence>
<dbReference type="InterPro" id="IPR003346">
    <property type="entry name" value="Transposase_20"/>
</dbReference>
<sequence length="350" mass="36474">MDAITIGLDIAKSSFQVHGVDASGAVVVRRKLARGKVLEFFRGLPSAVVGIEACGGAQHWARQIAALGHRVRLLPARAVKAYVARQKNDAADAAAICEAAGRAVVREVPVKTVEAQAGLALLRVREVLVKQRTMLVNALRGHLAEFGVVAPRGREGVSALAERLSDPAVPALAQAACAALVAQVKALEAQILALEARLRQRHAADPASQRLAAIPGIGLLGATALALGTEPGRFDSGRDYAASLGAVPRQHSTGGRERLGSISRMGDSRVRGMLTAGASAVLKQLSPREGQPPAALAHSALGAWALRLLARKPWRVVMVALANKLARIAWAVLTRGTAYHPAGRPGPAAA</sequence>
<dbReference type="RefSeq" id="WP_132289759.1">
    <property type="nucleotide sequence ID" value="NZ_SKBM01000011.1"/>
</dbReference>
<comment type="caution">
    <text evidence="4">The sequence shown here is derived from an EMBL/GenBank/DDBJ whole genome shotgun (WGS) entry which is preliminary data.</text>
</comment>
<dbReference type="GO" id="GO:0004803">
    <property type="term" value="F:transposase activity"/>
    <property type="evidence" value="ECO:0007669"/>
    <property type="project" value="InterPro"/>
</dbReference>
<dbReference type="Pfam" id="PF02371">
    <property type="entry name" value="Transposase_20"/>
    <property type="match status" value="1"/>
</dbReference>
<dbReference type="Proteomes" id="UP000295023">
    <property type="component" value="Unassembled WGS sequence"/>
</dbReference>
<feature type="domain" description="Transposase IS110-like N-terminal" evidence="2">
    <location>
        <begin position="6"/>
        <end position="145"/>
    </location>
</feature>
<feature type="coiled-coil region" evidence="1">
    <location>
        <begin position="177"/>
        <end position="204"/>
    </location>
</feature>
<gene>
    <name evidence="4" type="ORF">EXY23_13295</name>
</gene>
<dbReference type="GO" id="GO:0003677">
    <property type="term" value="F:DNA binding"/>
    <property type="evidence" value="ECO:0007669"/>
    <property type="project" value="InterPro"/>
</dbReference>
<dbReference type="GO" id="GO:0006313">
    <property type="term" value="P:DNA transposition"/>
    <property type="evidence" value="ECO:0007669"/>
    <property type="project" value="InterPro"/>
</dbReference>
<dbReference type="PANTHER" id="PTHR33055:SF3">
    <property type="entry name" value="PUTATIVE TRANSPOSASE FOR IS117-RELATED"/>
    <property type="match status" value="1"/>
</dbReference>
<dbReference type="NCBIfam" id="NF033542">
    <property type="entry name" value="transpos_IS110"/>
    <property type="match status" value="1"/>
</dbReference>